<dbReference type="InterPro" id="IPR029058">
    <property type="entry name" value="AB_hydrolase_fold"/>
</dbReference>
<evidence type="ECO:0000256" key="1">
    <source>
        <dbReference type="ARBA" id="ARBA00006190"/>
    </source>
</evidence>
<dbReference type="Pfam" id="PF03357">
    <property type="entry name" value="Snf7"/>
    <property type="match status" value="1"/>
</dbReference>
<name>A0A817SEW8_9BILA</name>
<dbReference type="GO" id="GO:0007034">
    <property type="term" value="P:vacuolar transport"/>
    <property type="evidence" value="ECO:0007669"/>
    <property type="project" value="InterPro"/>
</dbReference>
<dbReference type="PANTHER" id="PTHR21357:SF4">
    <property type="entry name" value="FAM172 FAMILY PROTEIN HOMOLOG CG10038"/>
    <property type="match status" value="1"/>
</dbReference>
<dbReference type="InterPro" id="IPR048263">
    <property type="entry name" value="Arb2"/>
</dbReference>
<dbReference type="Proteomes" id="UP000663872">
    <property type="component" value="Unassembled WGS sequence"/>
</dbReference>
<dbReference type="GO" id="GO:0035197">
    <property type="term" value="F:siRNA binding"/>
    <property type="evidence" value="ECO:0007669"/>
    <property type="project" value="TreeGrafter"/>
</dbReference>
<dbReference type="SUPFAM" id="SSF53474">
    <property type="entry name" value="alpha/beta-Hydrolases"/>
    <property type="match status" value="1"/>
</dbReference>
<dbReference type="GO" id="GO:0031048">
    <property type="term" value="P:regulatory ncRNA-mediated heterochromatin formation"/>
    <property type="evidence" value="ECO:0007669"/>
    <property type="project" value="TreeGrafter"/>
</dbReference>
<accession>A0A817SEW8</accession>
<feature type="domain" description="Arb2" evidence="3">
    <location>
        <begin position="18"/>
        <end position="221"/>
    </location>
</feature>
<protein>
    <recommendedName>
        <fullName evidence="3">Arb2 domain-containing protein</fullName>
    </recommendedName>
</protein>
<evidence type="ECO:0000313" key="4">
    <source>
        <dbReference type="EMBL" id="CAF3296200.1"/>
    </source>
</evidence>
<evidence type="ECO:0000259" key="3">
    <source>
        <dbReference type="Pfam" id="PF22749"/>
    </source>
</evidence>
<evidence type="ECO:0000256" key="2">
    <source>
        <dbReference type="SAM" id="MobiDB-lite"/>
    </source>
</evidence>
<feature type="region of interest" description="Disordered" evidence="2">
    <location>
        <begin position="425"/>
        <end position="454"/>
    </location>
</feature>
<sequence length="454" mass="51134">MKNNPWNYEEIWLAIEQHDRHYANIFVSNDFRTNQNGCLILIQGLSVVRAGQWSRACCINESLDIGAMFPYVTKAKEHNLSVIILNRNQTSYIDKETYSNHEDTKASSENLHSFYLSPDSLPLLSSTKPVSNLSTSYEHFLYVYDNIIAKMSPTEKFYIVAHSAGGDNLTYLLRQRQDCILSKLSKIVFIDAFHAIISSDTDEIKKFFQYNALHFIASDKPMGESIHFSQKPFCSEISLITAMFSKKPSVTEQAKAHSRELRTTDRDLIRDRRKIEAEEQRLMNEIRKAATTNNKKAVEILAKQLVKVRNQKDKSLQASGQIQSLASQSTMMASNVRMAGAMETTAKTMSKMNKVMNPEQMSKISQQFVQEHTKFAITDDMIGESLEAALGQEGDSEEEDAIVNQVLDEIGISLNDKIANAPHVPAAASSVAASRKQANDEDADIERMLANLRS</sequence>
<dbReference type="Pfam" id="PF22749">
    <property type="entry name" value="Arb2"/>
    <property type="match status" value="1"/>
</dbReference>
<organism evidence="4 6">
    <name type="scientific">Rotaria socialis</name>
    <dbReference type="NCBI Taxonomy" id="392032"/>
    <lineage>
        <taxon>Eukaryota</taxon>
        <taxon>Metazoa</taxon>
        <taxon>Spiralia</taxon>
        <taxon>Gnathifera</taxon>
        <taxon>Rotifera</taxon>
        <taxon>Eurotatoria</taxon>
        <taxon>Bdelloidea</taxon>
        <taxon>Philodinida</taxon>
        <taxon>Philodinidae</taxon>
        <taxon>Rotaria</taxon>
    </lineage>
</organism>
<dbReference type="InterPro" id="IPR005024">
    <property type="entry name" value="Snf7_fam"/>
</dbReference>
<dbReference type="EMBL" id="CAJNYT010000005">
    <property type="protein sequence ID" value="CAF3296200.1"/>
    <property type="molecule type" value="Genomic_DNA"/>
</dbReference>
<proteinExistence type="inferred from homology"/>
<dbReference type="GO" id="GO:0005634">
    <property type="term" value="C:nucleus"/>
    <property type="evidence" value="ECO:0007669"/>
    <property type="project" value="TreeGrafter"/>
</dbReference>
<comment type="caution">
    <text evidence="4">The sequence shown here is derived from an EMBL/GenBank/DDBJ whole genome shotgun (WGS) entry which is preliminary data.</text>
</comment>
<evidence type="ECO:0000313" key="5">
    <source>
        <dbReference type="EMBL" id="CAF4463137.1"/>
    </source>
</evidence>
<reference evidence="4" key="1">
    <citation type="submission" date="2021-02" db="EMBL/GenBank/DDBJ databases">
        <authorList>
            <person name="Nowell W R."/>
        </authorList>
    </citation>
    <scope>NUCLEOTIDE SEQUENCE</scope>
</reference>
<comment type="similarity">
    <text evidence="1">Belongs to the SNF7 family.</text>
</comment>
<dbReference type="PANTHER" id="PTHR21357">
    <property type="entry name" value="FAM172 FAMILY PROTEIN HOMOLOG CG10038"/>
    <property type="match status" value="1"/>
</dbReference>
<gene>
    <name evidence="4" type="ORF">GRG538_LOCUS166</name>
    <name evidence="5" type="ORF">QYT958_LOCUS1596</name>
</gene>
<dbReference type="AlphaFoldDB" id="A0A817SEW8"/>
<feature type="compositionally biased region" description="Low complexity" evidence="2">
    <location>
        <begin position="425"/>
        <end position="434"/>
    </location>
</feature>
<dbReference type="Proteomes" id="UP000663848">
    <property type="component" value="Unassembled WGS sequence"/>
</dbReference>
<dbReference type="EMBL" id="CAJOBR010000092">
    <property type="protein sequence ID" value="CAF4463137.1"/>
    <property type="molecule type" value="Genomic_DNA"/>
</dbReference>
<dbReference type="Gene3D" id="6.10.140.1230">
    <property type="match status" value="1"/>
</dbReference>
<dbReference type="InterPro" id="IPR053858">
    <property type="entry name" value="Arb2_dom"/>
</dbReference>
<evidence type="ECO:0000313" key="6">
    <source>
        <dbReference type="Proteomes" id="UP000663872"/>
    </source>
</evidence>